<comment type="caution">
    <text evidence="1">The sequence shown here is derived from an EMBL/GenBank/DDBJ whole genome shotgun (WGS) entry which is preliminary data.</text>
</comment>
<evidence type="ECO:0000313" key="1">
    <source>
        <dbReference type="EMBL" id="GME88696.1"/>
    </source>
</evidence>
<dbReference type="EMBL" id="BSXS01007402">
    <property type="protein sequence ID" value="GME88696.1"/>
    <property type="molecule type" value="Genomic_DNA"/>
</dbReference>
<evidence type="ECO:0000313" key="2">
    <source>
        <dbReference type="Proteomes" id="UP001165064"/>
    </source>
</evidence>
<dbReference type="Proteomes" id="UP001165064">
    <property type="component" value="Unassembled WGS sequence"/>
</dbReference>
<sequence>MWSETAQLVCNTPTMIIEGFFLLILLQCHGYTDEKRRYAIVQMKNSREVLRSYALAINHMKQERGGAGAGVSYPPKSHSESSPYANPNNSYATAHEAPYPPHPYTNPQADAPFSKSQPPPISHTDPNNMYTDPKASAPYDQNISRHSSSSSSQSSFTNQEKNRGPYTNDNQRFDDPSRTA</sequence>
<gene>
    <name evidence="1" type="ORF">Amon02_000840500</name>
</gene>
<proteinExistence type="predicted"/>
<reference evidence="1" key="1">
    <citation type="submission" date="2023-04" db="EMBL/GenBank/DDBJ databases">
        <title>Ambrosiozyma monospora NBRC 10751.</title>
        <authorList>
            <person name="Ichikawa N."/>
            <person name="Sato H."/>
            <person name="Tonouchi N."/>
        </authorList>
    </citation>
    <scope>NUCLEOTIDE SEQUENCE</scope>
    <source>
        <strain evidence="1">NBRC 10751</strain>
    </source>
</reference>
<keyword evidence="2" id="KW-1185">Reference proteome</keyword>
<name>A0ACB5THY0_AMBMO</name>
<organism evidence="1 2">
    <name type="scientific">Ambrosiozyma monospora</name>
    <name type="common">Yeast</name>
    <name type="synonym">Endomycopsis monosporus</name>
    <dbReference type="NCBI Taxonomy" id="43982"/>
    <lineage>
        <taxon>Eukaryota</taxon>
        <taxon>Fungi</taxon>
        <taxon>Dikarya</taxon>
        <taxon>Ascomycota</taxon>
        <taxon>Saccharomycotina</taxon>
        <taxon>Pichiomycetes</taxon>
        <taxon>Pichiales</taxon>
        <taxon>Pichiaceae</taxon>
        <taxon>Ambrosiozyma</taxon>
    </lineage>
</organism>
<accession>A0ACB5THY0</accession>
<protein>
    <submittedName>
        <fullName evidence="1">Unnamed protein product</fullName>
    </submittedName>
</protein>